<gene>
    <name evidence="1" type="primary">anmK_3</name>
    <name evidence="1" type="ORF">SDC9_27670</name>
</gene>
<organism evidence="1">
    <name type="scientific">bioreactor metagenome</name>
    <dbReference type="NCBI Taxonomy" id="1076179"/>
    <lineage>
        <taxon>unclassified sequences</taxon>
        <taxon>metagenomes</taxon>
        <taxon>ecological metagenomes</taxon>
    </lineage>
</organism>
<dbReference type="PANTHER" id="PTHR30605:SF0">
    <property type="entry name" value="ANHYDRO-N-ACETYLMURAMIC ACID KINASE"/>
    <property type="match status" value="1"/>
</dbReference>
<dbReference type="GO" id="GO:0009254">
    <property type="term" value="P:peptidoglycan turnover"/>
    <property type="evidence" value="ECO:0007669"/>
    <property type="project" value="InterPro"/>
</dbReference>
<keyword evidence="1" id="KW-0418">Kinase</keyword>
<reference evidence="1" key="1">
    <citation type="submission" date="2019-08" db="EMBL/GenBank/DDBJ databases">
        <authorList>
            <person name="Kucharzyk K."/>
            <person name="Murdoch R.W."/>
            <person name="Higgins S."/>
            <person name="Loffler F."/>
        </authorList>
    </citation>
    <scope>NUCLEOTIDE SEQUENCE</scope>
</reference>
<dbReference type="EMBL" id="VSSQ01000154">
    <property type="protein sequence ID" value="MPL81740.1"/>
    <property type="molecule type" value="Genomic_DNA"/>
</dbReference>
<sequence length="357" mass="38949">MHSEREETVQAIGLMSGTSLDGLDIACCTFSFSGDKISFSIDCAETVPYQPAMISKLRQSENTGTLEFFRIHNAYGRWAGEVVRDFIGRYHLNPLLIASHGHTVFHRPEEGFTVQAGSGAQIAAITGIRTVCDFRSIDVALGGQGAPLVPIGDRLLFGNYQACINIGGFSNISIESGGSRVAWDICPANYVLNHYAGKLGLKYDDSGKIARSGTFIPELFQQLNKLDYYSAKPPKSLGREWVEASIYPLADKFLDDIPCILHTLTVHIAERISLSLPEKTVNKVLFTGGGVHNIFLVELIRNMSSCSIEIPEPEIIDYKEALIFALLGVLRHKNIPNCLASVTGAVSDSIGGAIYDF</sequence>
<dbReference type="AlphaFoldDB" id="A0A644URQ6"/>
<dbReference type="GO" id="GO:0006040">
    <property type="term" value="P:amino sugar metabolic process"/>
    <property type="evidence" value="ECO:0007669"/>
    <property type="project" value="InterPro"/>
</dbReference>
<proteinExistence type="predicted"/>
<dbReference type="GO" id="GO:0016301">
    <property type="term" value="F:kinase activity"/>
    <property type="evidence" value="ECO:0007669"/>
    <property type="project" value="UniProtKB-KW"/>
</dbReference>
<dbReference type="Gene3D" id="3.30.420.40">
    <property type="match status" value="2"/>
</dbReference>
<dbReference type="EC" id="2.7.1.170" evidence="1"/>
<dbReference type="PANTHER" id="PTHR30605">
    <property type="entry name" value="ANHYDRO-N-ACETYLMURAMIC ACID KINASE"/>
    <property type="match status" value="1"/>
</dbReference>
<dbReference type="GO" id="GO:0005524">
    <property type="term" value="F:ATP binding"/>
    <property type="evidence" value="ECO:0007669"/>
    <property type="project" value="InterPro"/>
</dbReference>
<dbReference type="Pfam" id="PF03702">
    <property type="entry name" value="AnmK"/>
    <property type="match status" value="1"/>
</dbReference>
<accession>A0A644URQ6</accession>
<evidence type="ECO:0000313" key="1">
    <source>
        <dbReference type="EMBL" id="MPL81740.1"/>
    </source>
</evidence>
<keyword evidence="1" id="KW-0808">Transferase</keyword>
<dbReference type="InterPro" id="IPR005338">
    <property type="entry name" value="Anhydro_N_Ac-Mur_kinase"/>
</dbReference>
<dbReference type="SUPFAM" id="SSF53067">
    <property type="entry name" value="Actin-like ATPase domain"/>
    <property type="match status" value="1"/>
</dbReference>
<dbReference type="GO" id="GO:0016773">
    <property type="term" value="F:phosphotransferase activity, alcohol group as acceptor"/>
    <property type="evidence" value="ECO:0007669"/>
    <property type="project" value="InterPro"/>
</dbReference>
<dbReference type="InterPro" id="IPR043129">
    <property type="entry name" value="ATPase_NBD"/>
</dbReference>
<name>A0A644URQ6_9ZZZZ</name>
<protein>
    <submittedName>
        <fullName evidence="1">Anhydro-N-acetylmuramic acid kinase</fullName>
        <ecNumber evidence="1">2.7.1.170</ecNumber>
    </submittedName>
</protein>
<comment type="caution">
    <text evidence="1">The sequence shown here is derived from an EMBL/GenBank/DDBJ whole genome shotgun (WGS) entry which is preliminary data.</text>
</comment>
<dbReference type="NCBIfam" id="NF007144">
    <property type="entry name" value="PRK09585.2-3"/>
    <property type="match status" value="1"/>
</dbReference>